<evidence type="ECO:0000256" key="7">
    <source>
        <dbReference type="SAM" id="MobiDB-lite"/>
    </source>
</evidence>
<dbReference type="SMART" id="SM00184">
    <property type="entry name" value="RING"/>
    <property type="match status" value="1"/>
</dbReference>
<feature type="compositionally biased region" description="Polar residues" evidence="7">
    <location>
        <begin position="706"/>
        <end position="717"/>
    </location>
</feature>
<dbReference type="AlphaFoldDB" id="A0AAN7JW56"/>
<dbReference type="PANTHER" id="PTHR12983:SF9">
    <property type="entry name" value="E3 UBIQUITIN-PROTEIN LIGASE RNF10"/>
    <property type="match status" value="1"/>
</dbReference>
<evidence type="ECO:0000256" key="3">
    <source>
        <dbReference type="ARBA" id="ARBA00022723"/>
    </source>
</evidence>
<feature type="domain" description="RING-type" evidence="8">
    <location>
        <begin position="203"/>
        <end position="249"/>
    </location>
</feature>
<dbReference type="PANTHER" id="PTHR12983">
    <property type="entry name" value="RING FINGER 10 FAMILY MEMBER"/>
    <property type="match status" value="1"/>
</dbReference>
<keyword evidence="3" id="KW-0479">Metal-binding</keyword>
<dbReference type="InterPro" id="IPR017907">
    <property type="entry name" value="Znf_RING_CS"/>
</dbReference>
<keyword evidence="4 6" id="KW-0863">Zinc-finger</keyword>
<dbReference type="Proteomes" id="UP001345219">
    <property type="component" value="Chromosome 8"/>
</dbReference>
<organism evidence="9 10">
    <name type="scientific">Trapa incisa</name>
    <dbReference type="NCBI Taxonomy" id="236973"/>
    <lineage>
        <taxon>Eukaryota</taxon>
        <taxon>Viridiplantae</taxon>
        <taxon>Streptophyta</taxon>
        <taxon>Embryophyta</taxon>
        <taxon>Tracheophyta</taxon>
        <taxon>Spermatophyta</taxon>
        <taxon>Magnoliopsida</taxon>
        <taxon>eudicotyledons</taxon>
        <taxon>Gunneridae</taxon>
        <taxon>Pentapetalae</taxon>
        <taxon>rosids</taxon>
        <taxon>malvids</taxon>
        <taxon>Myrtales</taxon>
        <taxon>Lythraceae</taxon>
        <taxon>Trapa</taxon>
    </lineage>
</organism>
<keyword evidence="5" id="KW-0862">Zinc</keyword>
<dbReference type="GO" id="GO:0045944">
    <property type="term" value="P:positive regulation of transcription by RNA polymerase II"/>
    <property type="evidence" value="ECO:0007669"/>
    <property type="project" value="TreeGrafter"/>
</dbReference>
<reference evidence="9 10" key="1">
    <citation type="journal article" date="2023" name="Hortic Res">
        <title>Pangenome of water caltrop reveals structural variations and asymmetric subgenome divergence after allopolyploidization.</title>
        <authorList>
            <person name="Zhang X."/>
            <person name="Chen Y."/>
            <person name="Wang L."/>
            <person name="Yuan Y."/>
            <person name="Fang M."/>
            <person name="Shi L."/>
            <person name="Lu R."/>
            <person name="Comes H.P."/>
            <person name="Ma Y."/>
            <person name="Chen Y."/>
            <person name="Huang G."/>
            <person name="Zhou Y."/>
            <person name="Zheng Z."/>
            <person name="Qiu Y."/>
        </authorList>
    </citation>
    <scope>NUCLEOTIDE SEQUENCE [LARGE SCALE GENOMIC DNA]</scope>
    <source>
        <tissue evidence="9">Roots</tissue>
    </source>
</reference>
<dbReference type="InterPro" id="IPR018957">
    <property type="entry name" value="Znf_C3HC4_RING-type"/>
</dbReference>
<proteinExistence type="predicted"/>
<feature type="region of interest" description="Disordered" evidence="7">
    <location>
        <begin position="1"/>
        <end position="120"/>
    </location>
</feature>
<feature type="compositionally biased region" description="Polar residues" evidence="7">
    <location>
        <begin position="96"/>
        <end position="120"/>
    </location>
</feature>
<feature type="region of interest" description="Disordered" evidence="7">
    <location>
        <begin position="670"/>
        <end position="717"/>
    </location>
</feature>
<dbReference type="GO" id="GO:0005737">
    <property type="term" value="C:cytoplasm"/>
    <property type="evidence" value="ECO:0007669"/>
    <property type="project" value="UniProtKB-SubCell"/>
</dbReference>
<evidence type="ECO:0000256" key="2">
    <source>
        <dbReference type="ARBA" id="ARBA00022490"/>
    </source>
</evidence>
<evidence type="ECO:0000256" key="4">
    <source>
        <dbReference type="ARBA" id="ARBA00022771"/>
    </source>
</evidence>
<protein>
    <recommendedName>
        <fullName evidence="8">RING-type domain-containing protein</fullName>
    </recommendedName>
</protein>
<dbReference type="Pfam" id="PF00097">
    <property type="entry name" value="zf-C3HC4"/>
    <property type="match status" value="1"/>
</dbReference>
<dbReference type="CDD" id="cd16536">
    <property type="entry name" value="RING-HC_RNF10"/>
    <property type="match status" value="1"/>
</dbReference>
<name>A0AAN7JW56_9MYRT</name>
<dbReference type="EMBL" id="JAXIOK010000014">
    <property type="protein sequence ID" value="KAK4754839.1"/>
    <property type="molecule type" value="Genomic_DNA"/>
</dbReference>
<dbReference type="GO" id="GO:0008270">
    <property type="term" value="F:zinc ion binding"/>
    <property type="evidence" value="ECO:0007669"/>
    <property type="project" value="UniProtKB-KW"/>
</dbReference>
<feature type="region of interest" description="Disordered" evidence="7">
    <location>
        <begin position="131"/>
        <end position="150"/>
    </location>
</feature>
<evidence type="ECO:0000313" key="10">
    <source>
        <dbReference type="Proteomes" id="UP001345219"/>
    </source>
</evidence>
<dbReference type="InterPro" id="IPR039739">
    <property type="entry name" value="MAG2/RNF10"/>
</dbReference>
<evidence type="ECO:0000256" key="5">
    <source>
        <dbReference type="ARBA" id="ARBA00022833"/>
    </source>
</evidence>
<feature type="compositionally biased region" description="Polar residues" evidence="7">
    <location>
        <begin position="28"/>
        <end position="44"/>
    </location>
</feature>
<dbReference type="InterPro" id="IPR013083">
    <property type="entry name" value="Znf_RING/FYVE/PHD"/>
</dbReference>
<dbReference type="InterPro" id="IPR001841">
    <property type="entry name" value="Znf_RING"/>
</dbReference>
<dbReference type="Gene3D" id="3.30.40.10">
    <property type="entry name" value="Zinc/RING finger domain, C3HC4 (zinc finger)"/>
    <property type="match status" value="1"/>
</dbReference>
<keyword evidence="10" id="KW-1185">Reference proteome</keyword>
<feature type="compositionally biased region" description="Polar residues" evidence="7">
    <location>
        <begin position="62"/>
        <end position="74"/>
    </location>
</feature>
<keyword evidence="2" id="KW-0963">Cytoplasm</keyword>
<dbReference type="SUPFAM" id="SSF57850">
    <property type="entry name" value="RING/U-box"/>
    <property type="match status" value="1"/>
</dbReference>
<evidence type="ECO:0000256" key="6">
    <source>
        <dbReference type="PROSITE-ProRule" id="PRU00175"/>
    </source>
</evidence>
<comment type="subcellular location">
    <subcellularLocation>
        <location evidence="1">Cytoplasm</location>
    </subcellularLocation>
</comment>
<accession>A0AAN7JW56</accession>
<dbReference type="PROSITE" id="PS00518">
    <property type="entry name" value="ZF_RING_1"/>
    <property type="match status" value="1"/>
</dbReference>
<evidence type="ECO:0000259" key="8">
    <source>
        <dbReference type="PROSITE" id="PS50089"/>
    </source>
</evidence>
<dbReference type="PROSITE" id="PS50089">
    <property type="entry name" value="ZF_RING_2"/>
    <property type="match status" value="1"/>
</dbReference>
<gene>
    <name evidence="9" type="ORF">SAY87_008596</name>
</gene>
<evidence type="ECO:0000313" key="9">
    <source>
        <dbReference type="EMBL" id="KAK4754839.1"/>
    </source>
</evidence>
<sequence>MSILPNETKGSASSSLAQPPSPNPNPNHGSQLSQDRPSPFSRSSPALPAEIPGPLAPAAEGSNGSSQQVSQLGPSNGKKFGSSRSRGYTSGAMAASQGQRGTWSTDSQASSMQSTGRKSQAISGNHLLNFQYDPISRPHTRTPPPRRTQKLKPYNRDLFLQANYKFVALDFEKYSPESMDPDKMLQWEDIICVKYSTPFTVQCPICLEYPLCPQITTCGHIFCFPCILQYLLMDDDSHGGERFKRCPLCFVMICRKELYTAHIDIVKQYSAGDSIMFTLLTRKKDSFAPIQKSKEGPTEEQHNSDESDLFSKFTFTSDVHQYVRRAIADLDGWLARAESGLVDDYEKLPYVSAALEELKKRSKYWNEHRASNGPKPCKFSSPQPEPVLIPLEGSEACKSGTGKMSVYCNDLNETEARQDKSDPVPSLDLTVDVVHSMGQKDPSHPSNGENKISERCLSSGDAKESDSYNFYQAVDGQNIILHPLSMKCLLHHYGSYDMLPHRINGRILEMETVTQTEAVRRRYRYLSHFSLTTTFQLCEIELSDLLPSDSLRPFLDEIKKRGKLRKQLAKKEKREKLMAEVASEIPMSIQLDVGQTSNMGSSTYSMDDFQALEGASVLSTSPPIVGERKTFSNVTRLGFAAGHDSPALKIGDDTSPLKGIVKVDSAGAGASNPLSFANMISRARPTPEKPQSSSTESGKKGKKSSQVLLSTSGGRRY</sequence>
<dbReference type="GO" id="GO:0000976">
    <property type="term" value="F:transcription cis-regulatory region binding"/>
    <property type="evidence" value="ECO:0007669"/>
    <property type="project" value="TreeGrafter"/>
</dbReference>
<evidence type="ECO:0000256" key="1">
    <source>
        <dbReference type="ARBA" id="ARBA00004496"/>
    </source>
</evidence>
<comment type="caution">
    <text evidence="9">The sequence shown here is derived from an EMBL/GenBank/DDBJ whole genome shotgun (WGS) entry which is preliminary data.</text>
</comment>